<evidence type="ECO:0000256" key="7">
    <source>
        <dbReference type="ARBA" id="ARBA00023002"/>
    </source>
</evidence>
<gene>
    <name evidence="13" type="primary">metF</name>
    <name evidence="13" type="ORF">KUV26_04790</name>
</gene>
<dbReference type="EC" id="1.5.1.54" evidence="12"/>
<dbReference type="Pfam" id="PF02219">
    <property type="entry name" value="MTHFR"/>
    <property type="match status" value="1"/>
</dbReference>
<evidence type="ECO:0000313" key="14">
    <source>
        <dbReference type="Proteomes" id="UP000766629"/>
    </source>
</evidence>
<comment type="caution">
    <text evidence="13">The sequence shown here is derived from an EMBL/GenBank/DDBJ whole genome shotgun (WGS) entry which is preliminary data.</text>
</comment>
<proteinExistence type="inferred from homology"/>
<keyword evidence="8" id="KW-0520">NAD</keyword>
<evidence type="ECO:0000256" key="9">
    <source>
        <dbReference type="ARBA" id="ARBA00023167"/>
    </source>
</evidence>
<evidence type="ECO:0000256" key="2">
    <source>
        <dbReference type="ARBA" id="ARBA00004777"/>
    </source>
</evidence>
<evidence type="ECO:0000313" key="13">
    <source>
        <dbReference type="EMBL" id="MBY6138746.1"/>
    </source>
</evidence>
<reference evidence="13 14" key="1">
    <citation type="submission" date="2021-06" db="EMBL/GenBank/DDBJ databases">
        <title>50 bacteria genomes isolated from Dapeng, Shenzhen, China.</title>
        <authorList>
            <person name="Zheng W."/>
            <person name="Yu S."/>
            <person name="Huang Y."/>
        </authorList>
    </citation>
    <scope>NUCLEOTIDE SEQUENCE [LARGE SCALE GENOMIC DNA]</scope>
    <source>
        <strain evidence="13 14">DP1N14-2</strain>
    </source>
</reference>
<evidence type="ECO:0000256" key="1">
    <source>
        <dbReference type="ARBA" id="ARBA00001974"/>
    </source>
</evidence>
<evidence type="ECO:0000256" key="11">
    <source>
        <dbReference type="ARBA" id="ARBA00048628"/>
    </source>
</evidence>
<evidence type="ECO:0000256" key="5">
    <source>
        <dbReference type="ARBA" id="ARBA00022630"/>
    </source>
</evidence>
<dbReference type="Proteomes" id="UP000766629">
    <property type="component" value="Unassembled WGS sequence"/>
</dbReference>
<evidence type="ECO:0000256" key="10">
    <source>
        <dbReference type="ARBA" id="ARBA00034478"/>
    </source>
</evidence>
<evidence type="ECO:0000256" key="8">
    <source>
        <dbReference type="ARBA" id="ARBA00023027"/>
    </source>
</evidence>
<comment type="pathway">
    <text evidence="10">Amino-acid biosynthesis; L-methionine biosynthesis via de novo pathway.</text>
</comment>
<evidence type="ECO:0000256" key="6">
    <source>
        <dbReference type="ARBA" id="ARBA00022827"/>
    </source>
</evidence>
<organism evidence="13 14">
    <name type="scientific">Leisingera daeponensis</name>
    <dbReference type="NCBI Taxonomy" id="405746"/>
    <lineage>
        <taxon>Bacteria</taxon>
        <taxon>Pseudomonadati</taxon>
        <taxon>Pseudomonadota</taxon>
        <taxon>Alphaproteobacteria</taxon>
        <taxon>Rhodobacterales</taxon>
        <taxon>Roseobacteraceae</taxon>
        <taxon>Leisingera</taxon>
    </lineage>
</organism>
<sequence length="289" mass="31595">MTTPKISFEFFPPQNLEASFRLWDTVQVLAPMSPRFVSVTYGAGGTTRTLTRDAVSTLHKTSGLNVAAHLTCVNASKAETLEIADQFAEAGVTEIVALRGDPPKGEGKFTPHPDGFANSVELIKGLSARGNFNIKVGAYPDRHPEAADQAADVEWLKRKLDAGADEALTQFFFEAETFFRFRDACEKAGIDGSKLTPGILPIENWKGARNFARRCGTIIPDWVEDAFDKALRDGREELLATALCTELCSDLLEGGVDKLHFYTLNRPELTRDVCFALGVTPKVALQNVA</sequence>
<dbReference type="PANTHER" id="PTHR45754">
    <property type="entry name" value="METHYLENETETRAHYDROFOLATE REDUCTASE"/>
    <property type="match status" value="1"/>
</dbReference>
<evidence type="ECO:0000256" key="12">
    <source>
        <dbReference type="RuleBase" id="RU003862"/>
    </source>
</evidence>
<evidence type="ECO:0000256" key="4">
    <source>
        <dbReference type="ARBA" id="ARBA00022605"/>
    </source>
</evidence>
<comment type="pathway">
    <text evidence="2 12">One-carbon metabolism; tetrahydrofolate interconversion.</text>
</comment>
<protein>
    <recommendedName>
        <fullName evidence="12">Methylenetetrahydrofolate reductase</fullName>
        <ecNumber evidence="12">1.5.1.54</ecNumber>
    </recommendedName>
</protein>
<dbReference type="EMBL" id="JAHVJA010000002">
    <property type="protein sequence ID" value="MBY6138746.1"/>
    <property type="molecule type" value="Genomic_DNA"/>
</dbReference>
<dbReference type="InterPro" id="IPR004620">
    <property type="entry name" value="MTHF_reductase_bac"/>
</dbReference>
<dbReference type="RefSeq" id="WP_222502897.1">
    <property type="nucleotide sequence ID" value="NZ_JAHVJA010000002.1"/>
</dbReference>
<dbReference type="Gene3D" id="3.20.20.220">
    <property type="match status" value="1"/>
</dbReference>
<dbReference type="GO" id="GO:0004489">
    <property type="term" value="F:methylenetetrahydrofolate reductase [NAD(P)H] activity"/>
    <property type="evidence" value="ECO:0007669"/>
    <property type="project" value="UniProtKB-EC"/>
</dbReference>
<dbReference type="PANTHER" id="PTHR45754:SF3">
    <property type="entry name" value="METHYLENETETRAHYDROFOLATE REDUCTASE (NADPH)"/>
    <property type="match status" value="1"/>
</dbReference>
<dbReference type="InterPro" id="IPR029041">
    <property type="entry name" value="FAD-linked_oxidoreductase-like"/>
</dbReference>
<keyword evidence="5 12" id="KW-0285">Flavoprotein</keyword>
<dbReference type="NCBIfam" id="TIGR00676">
    <property type="entry name" value="fadh2"/>
    <property type="match status" value="1"/>
</dbReference>
<comment type="catalytic activity">
    <reaction evidence="11">
        <text>(6S)-5-methyl-5,6,7,8-tetrahydrofolate + NAD(+) = (6R)-5,10-methylene-5,6,7,8-tetrahydrofolate + NADH + H(+)</text>
        <dbReference type="Rhea" id="RHEA:19821"/>
        <dbReference type="ChEBI" id="CHEBI:15378"/>
        <dbReference type="ChEBI" id="CHEBI:15636"/>
        <dbReference type="ChEBI" id="CHEBI:18608"/>
        <dbReference type="ChEBI" id="CHEBI:57540"/>
        <dbReference type="ChEBI" id="CHEBI:57945"/>
        <dbReference type="EC" id="1.5.1.54"/>
    </reaction>
    <physiologicalReaction direction="right-to-left" evidence="11">
        <dbReference type="Rhea" id="RHEA:19823"/>
    </physiologicalReaction>
</comment>
<comment type="similarity">
    <text evidence="3 12">Belongs to the methylenetetrahydrofolate reductase family.</text>
</comment>
<keyword evidence="7 12" id="KW-0560">Oxidoreductase</keyword>
<dbReference type="SUPFAM" id="SSF51730">
    <property type="entry name" value="FAD-linked oxidoreductase"/>
    <property type="match status" value="1"/>
</dbReference>
<dbReference type="CDD" id="cd00537">
    <property type="entry name" value="MTHFR"/>
    <property type="match status" value="1"/>
</dbReference>
<keyword evidence="6 12" id="KW-0274">FAD</keyword>
<dbReference type="InterPro" id="IPR003171">
    <property type="entry name" value="Mehydrof_redctse-like"/>
</dbReference>
<keyword evidence="14" id="KW-1185">Reference proteome</keyword>
<comment type="cofactor">
    <cofactor evidence="1 12">
        <name>FAD</name>
        <dbReference type="ChEBI" id="CHEBI:57692"/>
    </cofactor>
</comment>
<accession>A0ABS7NCZ4</accession>
<name>A0ABS7NCZ4_9RHOB</name>
<keyword evidence="4" id="KW-0028">Amino-acid biosynthesis</keyword>
<evidence type="ECO:0000256" key="3">
    <source>
        <dbReference type="ARBA" id="ARBA00006743"/>
    </source>
</evidence>
<keyword evidence="9" id="KW-0486">Methionine biosynthesis</keyword>